<organism evidence="1 2">
    <name type="scientific">Diphasiastrum complanatum</name>
    <name type="common">Issler's clubmoss</name>
    <name type="synonym">Lycopodium complanatum</name>
    <dbReference type="NCBI Taxonomy" id="34168"/>
    <lineage>
        <taxon>Eukaryota</taxon>
        <taxon>Viridiplantae</taxon>
        <taxon>Streptophyta</taxon>
        <taxon>Embryophyta</taxon>
        <taxon>Tracheophyta</taxon>
        <taxon>Lycopodiopsida</taxon>
        <taxon>Lycopodiales</taxon>
        <taxon>Lycopodiaceae</taxon>
        <taxon>Lycopodioideae</taxon>
        <taxon>Diphasiastrum</taxon>
    </lineage>
</organism>
<dbReference type="EMBL" id="CM055098">
    <property type="protein sequence ID" value="KAJ7549543.1"/>
    <property type="molecule type" value="Genomic_DNA"/>
</dbReference>
<evidence type="ECO:0000313" key="2">
    <source>
        <dbReference type="Proteomes" id="UP001162992"/>
    </source>
</evidence>
<evidence type="ECO:0000313" key="1">
    <source>
        <dbReference type="EMBL" id="KAJ7549543.1"/>
    </source>
</evidence>
<name>A0ACC2D5M0_DIPCM</name>
<sequence>MAKKIAFSRWREHKRGCSRIIIIIWTIIVGYWLLRGFSQSANLRAETFDVEADDLSKTFPSASWKIEYRNFLNKDQRLLSTPNTIVDAQENGSSIVSFIGQRATAERLSRLYNGRSLNLPFQSARDEEGSIMNLAKGNLLSNAQRIDQDVAASASINYNQSSKLLALEPIEMLPSTGEDFEIEKDDVVELDAQSNLNEDDLEAGPLLYVGISKSSNMSEGSFQVGDLTKKERVSPRNSHSGKQLQTTITQDQGEGDKLGKLVLGSNVRSFSRRCRTVEEMGAAAASDSTVASFRVRELIQAYLAEHGAEHVKSLPREQFCKRKFVLGRAQRDGFGNEMYKILTAAGLGIMLNRSLIVGEHSSTNPSYLGLSGKMEVPFGNYIMYSNQTFSMREVKHLWVMHGCTDVYKRPLTMRLDSIVRPSSTSALCEDWTKWQYPIIWFKGAEDAVALQLLLKNVHPAMRIAASELLGNPSEPRSRPNVFGELMRAFIEPLPLLNEAVDWALQGGPSPDIALHLRMLHSRSHEAADAASKCIKQIIAILPDIGRKCRVVLVSDTPSTISDVKERLANTAEVIHFNHEHYLHSRENLSTVMSEHDLQPPRKRMRDWGSLPRWVALVDFFLASRAKYAVVSGAHKRVGTTFAQLIGSLASAYNLNENNLNISKFHFYSSFQAPILSQGLAQQRGGGHLWRTFGGRLSCTNQRDQCALTPVFPYAWWDGPMQSPTPRDIRKLRGFGIQLKQTGEVVSEGLESYCLSRRNPTVQILKLELPSCKQLKVCH</sequence>
<accession>A0ACC2D5M0</accession>
<protein>
    <submittedName>
        <fullName evidence="1">Uncharacterized protein</fullName>
    </submittedName>
</protein>
<comment type="caution">
    <text evidence="1">The sequence shown here is derived from an EMBL/GenBank/DDBJ whole genome shotgun (WGS) entry which is preliminary data.</text>
</comment>
<keyword evidence="2" id="KW-1185">Reference proteome</keyword>
<proteinExistence type="predicted"/>
<gene>
    <name evidence="1" type="ORF">O6H91_07G057800</name>
</gene>
<dbReference type="Proteomes" id="UP001162992">
    <property type="component" value="Chromosome 7"/>
</dbReference>
<reference evidence="2" key="1">
    <citation type="journal article" date="2024" name="Proc. Natl. Acad. Sci. U.S.A.">
        <title>Extraordinary preservation of gene collinearity over three hundred million years revealed in homosporous lycophytes.</title>
        <authorList>
            <person name="Li C."/>
            <person name="Wickell D."/>
            <person name="Kuo L.Y."/>
            <person name="Chen X."/>
            <person name="Nie B."/>
            <person name="Liao X."/>
            <person name="Peng D."/>
            <person name="Ji J."/>
            <person name="Jenkins J."/>
            <person name="Williams M."/>
            <person name="Shu S."/>
            <person name="Plott C."/>
            <person name="Barry K."/>
            <person name="Rajasekar S."/>
            <person name="Grimwood J."/>
            <person name="Han X."/>
            <person name="Sun S."/>
            <person name="Hou Z."/>
            <person name="He W."/>
            <person name="Dai G."/>
            <person name="Sun C."/>
            <person name="Schmutz J."/>
            <person name="Leebens-Mack J.H."/>
            <person name="Li F.W."/>
            <person name="Wang L."/>
        </authorList>
    </citation>
    <scope>NUCLEOTIDE SEQUENCE [LARGE SCALE GENOMIC DNA]</scope>
    <source>
        <strain evidence="2">cv. PW_Plant_1</strain>
    </source>
</reference>